<proteinExistence type="predicted"/>
<keyword evidence="2" id="KW-1185">Reference proteome</keyword>
<protein>
    <recommendedName>
        <fullName evidence="3">Type II toxin-antitoxin system HicA family toxin</fullName>
    </recommendedName>
</protein>
<dbReference type="Pfam" id="PF07927">
    <property type="entry name" value="HicA_toxin"/>
    <property type="match status" value="1"/>
</dbReference>
<dbReference type="Proteomes" id="UP000027195">
    <property type="component" value="Unassembled WGS sequence"/>
</dbReference>
<dbReference type="OrthoDB" id="2922289at2759"/>
<evidence type="ECO:0008006" key="3">
    <source>
        <dbReference type="Google" id="ProtNLM"/>
    </source>
</evidence>
<dbReference type="EMBL" id="KL198057">
    <property type="protein sequence ID" value="KDQ11585.1"/>
    <property type="molecule type" value="Genomic_DNA"/>
</dbReference>
<evidence type="ECO:0000313" key="2">
    <source>
        <dbReference type="Proteomes" id="UP000027195"/>
    </source>
</evidence>
<organism evidence="1 2">
    <name type="scientific">Botryobasidium botryosum (strain FD-172 SS1)</name>
    <dbReference type="NCBI Taxonomy" id="930990"/>
    <lineage>
        <taxon>Eukaryota</taxon>
        <taxon>Fungi</taxon>
        <taxon>Dikarya</taxon>
        <taxon>Basidiomycota</taxon>
        <taxon>Agaricomycotina</taxon>
        <taxon>Agaricomycetes</taxon>
        <taxon>Cantharellales</taxon>
        <taxon>Botryobasidiaceae</taxon>
        <taxon>Botryobasidium</taxon>
    </lineage>
</organism>
<dbReference type="PANTHER" id="PTHR40788:SF1">
    <property type="entry name" value="IPA PROTEIN"/>
    <property type="match status" value="1"/>
</dbReference>
<dbReference type="InParanoid" id="A0A067MA56"/>
<sequence length="77" mass="8893">MEQLGFDIVQSEGSSVRFDPPRKSARSIIFHRPHPDSTMTPIMIKWVRARLRRCYGWTESTFVVEPAEEAKEAAKET</sequence>
<dbReference type="PANTHER" id="PTHR40788">
    <property type="entry name" value="CLR5 DOMAIN-CONTAINING PROTEIN-RELATED"/>
    <property type="match status" value="1"/>
</dbReference>
<gene>
    <name evidence="1" type="ORF">BOTBODRAFT_453231</name>
</gene>
<name>A0A067MA56_BOTB1</name>
<evidence type="ECO:0000313" key="1">
    <source>
        <dbReference type="EMBL" id="KDQ11585.1"/>
    </source>
</evidence>
<accession>A0A067MA56</accession>
<dbReference type="HOGENOM" id="CLU_190120_0_0_1"/>
<dbReference type="GO" id="GO:0003729">
    <property type="term" value="F:mRNA binding"/>
    <property type="evidence" value="ECO:0007669"/>
    <property type="project" value="InterPro"/>
</dbReference>
<dbReference type="AlphaFoldDB" id="A0A067MA56"/>
<dbReference type="STRING" id="930990.A0A067MA56"/>
<reference evidence="2" key="1">
    <citation type="journal article" date="2014" name="Proc. Natl. Acad. Sci. U.S.A.">
        <title>Extensive sampling of basidiomycete genomes demonstrates inadequacy of the white-rot/brown-rot paradigm for wood decay fungi.</title>
        <authorList>
            <person name="Riley R."/>
            <person name="Salamov A.A."/>
            <person name="Brown D.W."/>
            <person name="Nagy L.G."/>
            <person name="Floudas D."/>
            <person name="Held B.W."/>
            <person name="Levasseur A."/>
            <person name="Lombard V."/>
            <person name="Morin E."/>
            <person name="Otillar R."/>
            <person name="Lindquist E.A."/>
            <person name="Sun H."/>
            <person name="LaButti K.M."/>
            <person name="Schmutz J."/>
            <person name="Jabbour D."/>
            <person name="Luo H."/>
            <person name="Baker S.E."/>
            <person name="Pisabarro A.G."/>
            <person name="Walton J.D."/>
            <person name="Blanchette R.A."/>
            <person name="Henrissat B."/>
            <person name="Martin F."/>
            <person name="Cullen D."/>
            <person name="Hibbett D.S."/>
            <person name="Grigoriev I.V."/>
        </authorList>
    </citation>
    <scope>NUCLEOTIDE SEQUENCE [LARGE SCALE GENOMIC DNA]</scope>
    <source>
        <strain evidence="2">FD-172 SS1</strain>
    </source>
</reference>
<dbReference type="InterPro" id="IPR012933">
    <property type="entry name" value="HicA_mRNA_interferase"/>
</dbReference>